<sequence>MTENEMIMARYDNLDLFSKHLVVECMRIIKPINKDEIEKTHKDIYYLSEQRANLLSNIIEAIETANRIDGINAEERKKLLKYAELGGYFCID</sequence>
<accession>A0ABS2FGI5</accession>
<reference evidence="1 2" key="1">
    <citation type="journal article" date="2021" name="Sci. Rep.">
        <title>The distribution of antibiotic resistance genes in chicken gut microbiota commensals.</title>
        <authorList>
            <person name="Juricova H."/>
            <person name="Matiasovicova J."/>
            <person name="Kubasova T."/>
            <person name="Cejkova D."/>
            <person name="Rychlik I."/>
        </authorList>
    </citation>
    <scope>NUCLEOTIDE SEQUENCE [LARGE SCALE GENOMIC DNA]</scope>
    <source>
        <strain evidence="1 2">An435</strain>
    </source>
</reference>
<dbReference type="Proteomes" id="UP000767334">
    <property type="component" value="Unassembled WGS sequence"/>
</dbReference>
<protein>
    <submittedName>
        <fullName evidence="1">Uncharacterized protein</fullName>
    </submittedName>
</protein>
<evidence type="ECO:0000313" key="1">
    <source>
        <dbReference type="EMBL" id="MBM6819675.1"/>
    </source>
</evidence>
<evidence type="ECO:0000313" key="2">
    <source>
        <dbReference type="Proteomes" id="UP000767334"/>
    </source>
</evidence>
<dbReference type="EMBL" id="JACJLL010000057">
    <property type="protein sequence ID" value="MBM6819675.1"/>
    <property type="molecule type" value="Genomic_DNA"/>
</dbReference>
<organism evidence="1 2">
    <name type="scientific">Clostridium saudiense</name>
    <dbReference type="NCBI Taxonomy" id="1414720"/>
    <lineage>
        <taxon>Bacteria</taxon>
        <taxon>Bacillati</taxon>
        <taxon>Bacillota</taxon>
        <taxon>Clostridia</taxon>
        <taxon>Eubacteriales</taxon>
        <taxon>Clostridiaceae</taxon>
        <taxon>Clostridium</taxon>
    </lineage>
</organism>
<dbReference type="RefSeq" id="WP_195964538.1">
    <property type="nucleotide sequence ID" value="NZ_JACJLL010000057.1"/>
</dbReference>
<name>A0ABS2FGI5_9CLOT</name>
<proteinExistence type="predicted"/>
<gene>
    <name evidence="1" type="ORF">H6A19_10060</name>
</gene>
<keyword evidence="2" id="KW-1185">Reference proteome</keyword>
<comment type="caution">
    <text evidence="1">The sequence shown here is derived from an EMBL/GenBank/DDBJ whole genome shotgun (WGS) entry which is preliminary data.</text>
</comment>